<keyword evidence="2 4" id="KW-0378">Hydrolase</keyword>
<dbReference type="PANTHER" id="PTHR42693:SF53">
    <property type="entry name" value="ENDO-4-O-SULFATASE"/>
    <property type="match status" value="1"/>
</dbReference>
<dbReference type="InterPro" id="IPR050738">
    <property type="entry name" value="Sulfatase"/>
</dbReference>
<evidence type="ECO:0000259" key="3">
    <source>
        <dbReference type="Pfam" id="PF00884"/>
    </source>
</evidence>
<sequence length="495" mass="54817">MLDRNRRGGWRTRVGALALACSGCGGDAAPGGSRPGDFAEPTPASVEGATEANMARTEIDFPDGAVPEAAVPGRPNVLIVTIDTLRADHLEVYGYPRVTSPRLTELAEASVVFEQAYAPMATTLPSHTSMFTGVYPHEHGVLANISDGRTYQRREDLMTLAQLFERAGYETEAVVAAFPLDPQFGLNAGFRSYSAPESKQRPAKANTDEALAALERLAASTKPGFLWVHYFDPHGPYNPPYRFEVQFRMDDEIRAYLAERRFSERSQRPTGQWNELEEGIDRYDGEIAYTDFQIQRLLKAAEKNGWLDGAVLAVLADHGEGLNQHDVPGHGLTWEEQLHVPLMLRIPGVAPRRIPWPVSLVDLAPTLLHVLDVPGKQEFLAQVTGVDRFRTDIVHGDARILGQSSPRQSEGGEIRYVLRADRWKLHLDEEGVTSLYDLDADPFELHDVAGDHGRVVEKLASELEALLKLQRREVRTLEASEQVEAELRALGYGGK</sequence>
<evidence type="ECO:0000256" key="1">
    <source>
        <dbReference type="ARBA" id="ARBA00008779"/>
    </source>
</evidence>
<dbReference type="EC" id="3.1.6.1" evidence="4"/>
<dbReference type="Proteomes" id="UP000320390">
    <property type="component" value="Chromosome"/>
</dbReference>
<protein>
    <submittedName>
        <fullName evidence="4">Arylsulfatase</fullName>
        <ecNumber evidence="4">3.1.6.1</ecNumber>
    </submittedName>
</protein>
<dbReference type="Pfam" id="PF00884">
    <property type="entry name" value="Sulfatase"/>
    <property type="match status" value="1"/>
</dbReference>
<dbReference type="Gene3D" id="3.40.720.10">
    <property type="entry name" value="Alkaline Phosphatase, subunit A"/>
    <property type="match status" value="1"/>
</dbReference>
<dbReference type="RefSeq" id="WP_145194757.1">
    <property type="nucleotide sequence ID" value="NZ_CP036434.1"/>
</dbReference>
<proteinExistence type="inferred from homology"/>
<evidence type="ECO:0000313" key="4">
    <source>
        <dbReference type="EMBL" id="QDV05344.1"/>
    </source>
</evidence>
<evidence type="ECO:0000313" key="5">
    <source>
        <dbReference type="Proteomes" id="UP000320390"/>
    </source>
</evidence>
<dbReference type="AlphaFoldDB" id="A0A518EMM5"/>
<dbReference type="InterPro" id="IPR017850">
    <property type="entry name" value="Alkaline_phosphatase_core_sf"/>
</dbReference>
<dbReference type="SUPFAM" id="SSF53649">
    <property type="entry name" value="Alkaline phosphatase-like"/>
    <property type="match status" value="1"/>
</dbReference>
<accession>A0A518EMM5</accession>
<dbReference type="CDD" id="cd16148">
    <property type="entry name" value="sulfatase_like"/>
    <property type="match status" value="1"/>
</dbReference>
<keyword evidence="5" id="KW-1185">Reference proteome</keyword>
<feature type="domain" description="Sulfatase N-terminal" evidence="3">
    <location>
        <begin position="75"/>
        <end position="373"/>
    </location>
</feature>
<organism evidence="4 5">
    <name type="scientific">Saltatorellus ferox</name>
    <dbReference type="NCBI Taxonomy" id="2528018"/>
    <lineage>
        <taxon>Bacteria</taxon>
        <taxon>Pseudomonadati</taxon>
        <taxon>Planctomycetota</taxon>
        <taxon>Planctomycetia</taxon>
        <taxon>Planctomycetia incertae sedis</taxon>
        <taxon>Saltatorellus</taxon>
    </lineage>
</organism>
<name>A0A518EMM5_9BACT</name>
<dbReference type="OrthoDB" id="217306at2"/>
<comment type="similarity">
    <text evidence="1">Belongs to the sulfatase family.</text>
</comment>
<reference evidence="4 5" key="1">
    <citation type="submission" date="2019-02" db="EMBL/GenBank/DDBJ databases">
        <title>Deep-cultivation of Planctomycetes and their phenomic and genomic characterization uncovers novel biology.</title>
        <authorList>
            <person name="Wiegand S."/>
            <person name="Jogler M."/>
            <person name="Boedeker C."/>
            <person name="Pinto D."/>
            <person name="Vollmers J."/>
            <person name="Rivas-Marin E."/>
            <person name="Kohn T."/>
            <person name="Peeters S.H."/>
            <person name="Heuer A."/>
            <person name="Rast P."/>
            <person name="Oberbeckmann S."/>
            <person name="Bunk B."/>
            <person name="Jeske O."/>
            <person name="Meyerdierks A."/>
            <person name="Storesund J.E."/>
            <person name="Kallscheuer N."/>
            <person name="Luecker S."/>
            <person name="Lage O.M."/>
            <person name="Pohl T."/>
            <person name="Merkel B.J."/>
            <person name="Hornburger P."/>
            <person name="Mueller R.-W."/>
            <person name="Bruemmer F."/>
            <person name="Labrenz M."/>
            <person name="Spormann A.M."/>
            <person name="Op den Camp H."/>
            <person name="Overmann J."/>
            <person name="Amann R."/>
            <person name="Jetten M.S.M."/>
            <person name="Mascher T."/>
            <person name="Medema M.H."/>
            <person name="Devos D.P."/>
            <person name="Kaster A.-K."/>
            <person name="Ovreas L."/>
            <person name="Rohde M."/>
            <person name="Galperin M.Y."/>
            <person name="Jogler C."/>
        </authorList>
    </citation>
    <scope>NUCLEOTIDE SEQUENCE [LARGE SCALE GENOMIC DNA]</scope>
    <source>
        <strain evidence="4 5">Poly30</strain>
    </source>
</reference>
<dbReference type="PANTHER" id="PTHR42693">
    <property type="entry name" value="ARYLSULFATASE FAMILY MEMBER"/>
    <property type="match status" value="1"/>
</dbReference>
<dbReference type="Gene3D" id="3.30.1120.10">
    <property type="match status" value="1"/>
</dbReference>
<dbReference type="EMBL" id="CP036434">
    <property type="protein sequence ID" value="QDV05344.1"/>
    <property type="molecule type" value="Genomic_DNA"/>
</dbReference>
<dbReference type="InterPro" id="IPR000917">
    <property type="entry name" value="Sulfatase_N"/>
</dbReference>
<dbReference type="GO" id="GO:0004065">
    <property type="term" value="F:arylsulfatase activity"/>
    <property type="evidence" value="ECO:0007669"/>
    <property type="project" value="UniProtKB-EC"/>
</dbReference>
<evidence type="ECO:0000256" key="2">
    <source>
        <dbReference type="ARBA" id="ARBA00022801"/>
    </source>
</evidence>
<gene>
    <name evidence="4" type="ORF">Poly30_08410</name>
</gene>